<accession>A0A4Y6Q0R2</accession>
<dbReference type="Gene3D" id="3.90.1150.10">
    <property type="entry name" value="Aspartate Aminotransferase, domain 1"/>
    <property type="match status" value="1"/>
</dbReference>
<dbReference type="EMBL" id="CP041186">
    <property type="protein sequence ID" value="QDG54171.1"/>
    <property type="molecule type" value="Genomic_DNA"/>
</dbReference>
<feature type="binding site" evidence="5">
    <location>
        <position position="141"/>
    </location>
    <ligand>
        <name>pyridoxal 5'-phosphate</name>
        <dbReference type="ChEBI" id="CHEBI:597326"/>
    </ligand>
</feature>
<comment type="subunit">
    <text evidence="5">Homodimer.</text>
</comment>
<dbReference type="RefSeq" id="WP_141200615.1">
    <property type="nucleotide sequence ID" value="NZ_CP041186.1"/>
</dbReference>
<keyword evidence="7" id="KW-1185">Reference proteome</keyword>
<comment type="miscellaneous">
    <text evidence="5">May also have succinyldiaminopimelate aminotransferase activity, thus carrying out the corresponding step in lysine biosynthesis.</text>
</comment>
<evidence type="ECO:0000256" key="5">
    <source>
        <dbReference type="HAMAP-Rule" id="MF_01107"/>
    </source>
</evidence>
<dbReference type="GO" id="GO:0003992">
    <property type="term" value="F:N2-acetyl-L-ornithine:2-oxoglutarate 5-aminotransferase activity"/>
    <property type="evidence" value="ECO:0007669"/>
    <property type="project" value="UniProtKB-UniRule"/>
</dbReference>
<comment type="cofactor">
    <cofactor evidence="5">
        <name>pyridoxal 5'-phosphate</name>
        <dbReference type="ChEBI" id="CHEBI:597326"/>
    </cofactor>
    <text evidence="5">Binds 1 pyridoxal phosphate per subunit.</text>
</comment>
<dbReference type="NCBIfam" id="NF002325">
    <property type="entry name" value="PRK01278.1"/>
    <property type="match status" value="1"/>
</dbReference>
<keyword evidence="4 5" id="KW-0663">Pyridoxal phosphate</keyword>
<feature type="binding site" evidence="5">
    <location>
        <begin position="226"/>
        <end position="229"/>
    </location>
    <ligand>
        <name>pyridoxal 5'-phosphate</name>
        <dbReference type="ChEBI" id="CHEBI:597326"/>
    </ligand>
</feature>
<feature type="binding site" evidence="5">
    <location>
        <position position="284"/>
    </location>
    <ligand>
        <name>pyridoxal 5'-phosphate</name>
        <dbReference type="ChEBI" id="CHEBI:597326"/>
    </ligand>
</feature>
<dbReference type="GO" id="GO:0042802">
    <property type="term" value="F:identical protein binding"/>
    <property type="evidence" value="ECO:0007669"/>
    <property type="project" value="TreeGrafter"/>
</dbReference>
<dbReference type="OrthoDB" id="9801834at2"/>
<dbReference type="PROSITE" id="PS00600">
    <property type="entry name" value="AA_TRANSFER_CLASS_3"/>
    <property type="match status" value="1"/>
</dbReference>
<dbReference type="PIRSF" id="PIRSF000521">
    <property type="entry name" value="Transaminase_4ab_Lys_Orn"/>
    <property type="match status" value="1"/>
</dbReference>
<dbReference type="InterPro" id="IPR015422">
    <property type="entry name" value="PyrdxlP-dep_Trfase_small"/>
</dbReference>
<organism evidence="6 7">
    <name type="scientific">Persicimonas caeni</name>
    <dbReference type="NCBI Taxonomy" id="2292766"/>
    <lineage>
        <taxon>Bacteria</taxon>
        <taxon>Deltaproteobacteria</taxon>
        <taxon>Bradymonadales</taxon>
        <taxon>Bradymonadaceae</taxon>
        <taxon>Persicimonas</taxon>
    </lineage>
</organism>
<dbReference type="AlphaFoldDB" id="A0A4Y6Q0R2"/>
<dbReference type="PANTHER" id="PTHR11986">
    <property type="entry name" value="AMINOTRANSFERASE CLASS III"/>
    <property type="match status" value="1"/>
</dbReference>
<dbReference type="EC" id="2.6.1.11" evidence="5"/>
<comment type="similarity">
    <text evidence="5">Belongs to the class-III pyridoxal-phosphate-dependent aminotransferase family. ArgD subfamily.</text>
</comment>
<feature type="modified residue" description="N6-(pyridoxal phosphate)lysine" evidence="5">
    <location>
        <position position="255"/>
    </location>
</feature>
<evidence type="ECO:0000313" key="7">
    <source>
        <dbReference type="Proteomes" id="UP000315995"/>
    </source>
</evidence>
<dbReference type="Pfam" id="PF00202">
    <property type="entry name" value="Aminotran_3"/>
    <property type="match status" value="1"/>
</dbReference>
<keyword evidence="5" id="KW-0963">Cytoplasm</keyword>
<name>A0A4Y6Q0R2_PERCE</name>
<feature type="binding site" evidence="5">
    <location>
        <position position="283"/>
    </location>
    <ligand>
        <name>N(2)-acetyl-L-ornithine</name>
        <dbReference type="ChEBI" id="CHEBI:57805"/>
    </ligand>
</feature>
<dbReference type="Proteomes" id="UP000315995">
    <property type="component" value="Chromosome"/>
</dbReference>
<dbReference type="CDD" id="cd00610">
    <property type="entry name" value="OAT_like"/>
    <property type="match status" value="1"/>
</dbReference>
<dbReference type="SUPFAM" id="SSF53383">
    <property type="entry name" value="PLP-dependent transferases"/>
    <property type="match status" value="1"/>
</dbReference>
<keyword evidence="3 5" id="KW-0808">Transferase</keyword>
<proteinExistence type="inferred from homology"/>
<dbReference type="InterPro" id="IPR049704">
    <property type="entry name" value="Aminotrans_3_PPA_site"/>
</dbReference>
<gene>
    <name evidence="5" type="primary">argD</name>
    <name evidence="6" type="ORF">FIV42_26540</name>
</gene>
<evidence type="ECO:0000256" key="4">
    <source>
        <dbReference type="ARBA" id="ARBA00022898"/>
    </source>
</evidence>
<dbReference type="GO" id="GO:0030170">
    <property type="term" value="F:pyridoxal phosphate binding"/>
    <property type="evidence" value="ECO:0007669"/>
    <property type="project" value="InterPro"/>
</dbReference>
<protein>
    <recommendedName>
        <fullName evidence="5">Acetylornithine aminotransferase</fullName>
        <shortName evidence="5">ACOAT</shortName>
        <ecNumber evidence="5">2.6.1.11</ecNumber>
    </recommendedName>
</protein>
<feature type="binding site" evidence="5">
    <location>
        <position position="144"/>
    </location>
    <ligand>
        <name>N(2)-acetyl-L-ornithine</name>
        <dbReference type="ChEBI" id="CHEBI:57805"/>
    </ligand>
</feature>
<comment type="pathway">
    <text evidence="5">Amino-acid biosynthesis; L-arginine biosynthesis; N(2)-acetyl-L-ornithine from L-glutamate: step 4/4.</text>
</comment>
<dbReference type="HAMAP" id="MF_01107">
    <property type="entry name" value="ArgD_aminotrans_3"/>
    <property type="match status" value="1"/>
</dbReference>
<keyword evidence="5" id="KW-0055">Arginine biosynthesis</keyword>
<dbReference type="GO" id="GO:0006526">
    <property type="term" value="P:L-arginine biosynthetic process"/>
    <property type="evidence" value="ECO:0007669"/>
    <property type="project" value="UniProtKB-UniRule"/>
</dbReference>
<accession>A0A5B8YBH5</accession>
<dbReference type="InterPro" id="IPR015424">
    <property type="entry name" value="PyrdxlP-dep_Trfase"/>
</dbReference>
<dbReference type="InterPro" id="IPR050103">
    <property type="entry name" value="Class-III_PLP-dep_AT"/>
</dbReference>
<dbReference type="GO" id="GO:0005737">
    <property type="term" value="C:cytoplasm"/>
    <property type="evidence" value="ECO:0007669"/>
    <property type="project" value="UniProtKB-SubCell"/>
</dbReference>
<dbReference type="PANTHER" id="PTHR11986:SF79">
    <property type="entry name" value="ACETYLORNITHINE AMINOTRANSFERASE, MITOCHONDRIAL"/>
    <property type="match status" value="1"/>
</dbReference>
<dbReference type="NCBIfam" id="NF002874">
    <property type="entry name" value="PRK03244.1"/>
    <property type="match status" value="1"/>
</dbReference>
<evidence type="ECO:0000256" key="2">
    <source>
        <dbReference type="ARBA" id="ARBA00022605"/>
    </source>
</evidence>
<dbReference type="FunFam" id="3.40.640.10:FF:000004">
    <property type="entry name" value="Acetylornithine aminotransferase"/>
    <property type="match status" value="1"/>
</dbReference>
<reference evidence="6 7" key="1">
    <citation type="submission" date="2019-06" db="EMBL/GenBank/DDBJ databases">
        <title>Persicimonas caeni gen. nov., sp. nov., a predatory bacterium isolated from solar saltern.</title>
        <authorList>
            <person name="Wang S."/>
        </authorList>
    </citation>
    <scope>NUCLEOTIDE SEQUENCE [LARGE SCALE GENOMIC DNA]</scope>
    <source>
        <strain evidence="6 7">YN101</strain>
    </source>
</reference>
<evidence type="ECO:0000256" key="1">
    <source>
        <dbReference type="ARBA" id="ARBA00022576"/>
    </source>
</evidence>
<dbReference type="InterPro" id="IPR005814">
    <property type="entry name" value="Aminotrans_3"/>
</dbReference>
<evidence type="ECO:0000256" key="3">
    <source>
        <dbReference type="ARBA" id="ARBA00022679"/>
    </source>
</evidence>
<dbReference type="Gene3D" id="3.40.640.10">
    <property type="entry name" value="Type I PLP-dependent aspartate aminotransferase-like (Major domain)"/>
    <property type="match status" value="1"/>
</dbReference>
<dbReference type="UniPathway" id="UPA00068">
    <property type="reaction ID" value="UER00109"/>
</dbReference>
<dbReference type="NCBIfam" id="TIGR00707">
    <property type="entry name" value="argD"/>
    <property type="match status" value="1"/>
</dbReference>
<dbReference type="InterPro" id="IPR004636">
    <property type="entry name" value="AcOrn/SuccOrn_fam"/>
</dbReference>
<sequence length="402" mass="43759">MSRTTDELLSAGDRRNSPSYAPARMILDHGEGVRLYDREGNEYLDFVAGIAVNCLGYNHPRLTEAICSQAERLLHVSNLFYTAEQIDLMDALCERSFADRVFFCNSGAEANEAAMKLARRYQKVVAGKPEKFQIVTMKKSFHGRTMGAITATGQPKYHAGFEPMLPGFDYAEFNNLESVAAKVGEQTAAVVVEPVQGEGGIRPAEPAFLEGLRELCDEHGALLIFDEVQTGVGRTGTLFAYQGYGVTPDIICLAKALGGGTPIGAMMATEQVFEGWTKGSHASTFGGNPLVCRAALTVLEEIDDQELLANARERGDQLRRGLVALAERFPVILDVRGRGLMVGAECGEAARDIYLECRNQGLLINTAGGDTLRFVPPLIITEDDVEEALSRLERALEVSQSE</sequence>
<dbReference type="InterPro" id="IPR015421">
    <property type="entry name" value="PyrdxlP-dep_Trfase_major"/>
</dbReference>
<feature type="binding site" evidence="5">
    <location>
        <begin position="107"/>
        <end position="108"/>
    </location>
    <ligand>
        <name>pyridoxal 5'-phosphate</name>
        <dbReference type="ChEBI" id="CHEBI:597326"/>
    </ligand>
</feature>
<comment type="catalytic activity">
    <reaction evidence="5">
        <text>N(2)-acetyl-L-ornithine + 2-oxoglutarate = N-acetyl-L-glutamate 5-semialdehyde + L-glutamate</text>
        <dbReference type="Rhea" id="RHEA:18049"/>
        <dbReference type="ChEBI" id="CHEBI:16810"/>
        <dbReference type="ChEBI" id="CHEBI:29123"/>
        <dbReference type="ChEBI" id="CHEBI:29985"/>
        <dbReference type="ChEBI" id="CHEBI:57805"/>
        <dbReference type="EC" id="2.6.1.11"/>
    </reaction>
</comment>
<keyword evidence="1 5" id="KW-0032">Aminotransferase</keyword>
<evidence type="ECO:0000313" key="6">
    <source>
        <dbReference type="EMBL" id="QDG54171.1"/>
    </source>
</evidence>
<comment type="subcellular location">
    <subcellularLocation>
        <location evidence="5">Cytoplasm</location>
    </subcellularLocation>
</comment>
<keyword evidence="2 5" id="KW-0028">Amino-acid biosynthesis</keyword>